<feature type="region of interest" description="Disordered" evidence="1">
    <location>
        <begin position="866"/>
        <end position="928"/>
    </location>
</feature>
<feature type="compositionally biased region" description="Basic residues" evidence="1">
    <location>
        <begin position="895"/>
        <end position="904"/>
    </location>
</feature>
<organism evidence="2 3">
    <name type="scientific">Pleodorina starrii</name>
    <dbReference type="NCBI Taxonomy" id="330485"/>
    <lineage>
        <taxon>Eukaryota</taxon>
        <taxon>Viridiplantae</taxon>
        <taxon>Chlorophyta</taxon>
        <taxon>core chlorophytes</taxon>
        <taxon>Chlorophyceae</taxon>
        <taxon>CS clade</taxon>
        <taxon>Chlamydomonadales</taxon>
        <taxon>Volvocaceae</taxon>
        <taxon>Pleodorina</taxon>
    </lineage>
</organism>
<feature type="compositionally biased region" description="Basic and acidic residues" evidence="1">
    <location>
        <begin position="90"/>
        <end position="102"/>
    </location>
</feature>
<feature type="region of interest" description="Disordered" evidence="1">
    <location>
        <begin position="215"/>
        <end position="264"/>
    </location>
</feature>
<keyword evidence="3" id="KW-1185">Reference proteome</keyword>
<dbReference type="GO" id="GO:1901259">
    <property type="term" value="P:chloroplast rRNA processing"/>
    <property type="evidence" value="ECO:0007669"/>
    <property type="project" value="TreeGrafter"/>
</dbReference>
<dbReference type="GO" id="GO:0003723">
    <property type="term" value="F:RNA binding"/>
    <property type="evidence" value="ECO:0007669"/>
    <property type="project" value="TreeGrafter"/>
</dbReference>
<feature type="region of interest" description="Disordered" evidence="1">
    <location>
        <begin position="90"/>
        <end position="202"/>
    </location>
</feature>
<protein>
    <recommendedName>
        <fullName evidence="4">RAP domain-containing protein</fullName>
    </recommendedName>
</protein>
<sequence length="1488" mass="152870">MAIPGRLATGCGLARTQQPLPGVPFGGRERSNVSGVPHCVVNALPTSTSLPRLGPESSLRLGASGEVIVDTALLAAPVRRAVFRQVERPAELDEEREREPKAGADGPSRATAAAAAAAPLSPQADAAVGPAHGEWSSSHSGVDLDLPDDLGGSTSGVDQQRNSLELQPPPRPAGRSGAARIASVPTTRSTDTPHTSTAGALEPTPAAFEWTLRSPEQQHLPPSPPSASVAPPAGDSHPGRANRGGRSHGPAASDFRRPPSDPRRHDALLSRVLAATNWYELRAVLISGGGGGGGAAAVALASSPDAVLAVLRRLAAVAAYDMRPPEAAQLGAFLERWLLQHTDALRLMGPAELSLCLHSLAKLARAVPAPPPAWTAAWFAAAQPYLLQYGFRPKDLSLSLWALSRLQLRLPPAAVQLLLAAAEPHLPRFNGQDMSLVALALSALQARSAGGGGGAAASAAAAAESPSSLLPSAAWQAAFLQRCGAVLPECGSQALANLLHGVVRGGMAAPDWLLYDMCAALYGKLPECNPQALANVLSALAAAGHRPEDGWVERFLVESAARMTSGGSGGDGFRAGHGGGGGVCNLDDLTHLASAAAQLALTPPRWWAARLYGAMEQQLPRASPRQLAQLLHAVAQLYRAAPPPPPPAHPAAEPPPTLLPPPRSLLAAWQRAAIDALPGFNAIDAAHSLWALAALGERPPTAWLQRLLVTCRGGLAAAPPGDLAVLAWSLAALRFRPTWSWLADAVEASQPALGRMSGQDLAMLTTALVRLGCRPQRSWSGELLGAVEGRMAGLEDRALSQTAWAMYRLRVQPPPEWLGALTAELQRRWGERAAAGGDGGGGGGEELRHAVVLLWLMAMWLGGQRARGRGGGPGRGRRHAARRGGGGGGGSGRQPTRRRFRVKRSGGGAATSAESGSPLEREATTGVGPAAAATAAAAASTDAAAAAPPRRCCRVTSRMLRRRRATKPGNLVAALGGDVRAAAAFRRRLADQLLGPAMDATAPALAAGVATPQDVALLAAVVWRLPRAAGRAAAARPAWRRALLAATAPHLSDLPAAGLVQVLAGVESLDLVLEPEWATAAARAAGTHLAAPHLPAAVKVSLLRRLCRLRVASAGSTLPVPPPPQAAVTGRRRVRGGAVGARWSWGPVLEVGLRTLRQASSAVQPLLQLQVELLKARVRLRKLGPLVGPAGGAAAAAALRQLAAAQAAGAAAASGGYDATALAAAAANVRAAVAAAAVAASAAMPEDDEDEEAELRRRGRARQRRRRVPPIGEGQRAWIWARARRTVAARMADASPVLVVTLVELISEQNLVVRVARGGGAGTASVGAAAAAQPPPAPDARCGAASLLWLAAATRRWWRAMLPTHRARVARAWRRVLGSLTPPRRRRPIGETSTVAAAAGGGDRISGSGNAASGSSSSSNSTCGSGGENVSSSSSSSGGSNSSGSGGSSGGSYSGVEVGLELELRARLPPAVVTRRRRGVAAARLKAP</sequence>
<comment type="caution">
    <text evidence="2">The sequence shown here is derived from an EMBL/GenBank/DDBJ whole genome shotgun (WGS) entry which is preliminary data.</text>
</comment>
<feature type="compositionally biased region" description="Basic residues" evidence="1">
    <location>
        <begin position="1257"/>
        <end position="1268"/>
    </location>
</feature>
<dbReference type="EMBL" id="BRXU01000004">
    <property type="protein sequence ID" value="GLC51451.1"/>
    <property type="molecule type" value="Genomic_DNA"/>
</dbReference>
<dbReference type="GO" id="GO:0044528">
    <property type="term" value="P:regulation of mitochondrial mRNA stability"/>
    <property type="evidence" value="ECO:0007669"/>
    <property type="project" value="TreeGrafter"/>
</dbReference>
<evidence type="ECO:0000256" key="1">
    <source>
        <dbReference type="SAM" id="MobiDB-lite"/>
    </source>
</evidence>
<dbReference type="InterPro" id="IPR050870">
    <property type="entry name" value="FAST_kinase"/>
</dbReference>
<dbReference type="GO" id="GO:0005759">
    <property type="term" value="C:mitochondrial matrix"/>
    <property type="evidence" value="ECO:0007669"/>
    <property type="project" value="TreeGrafter"/>
</dbReference>
<feature type="compositionally biased region" description="Low complexity" evidence="1">
    <location>
        <begin position="173"/>
        <end position="197"/>
    </location>
</feature>
<evidence type="ECO:0008006" key="4">
    <source>
        <dbReference type="Google" id="ProtNLM"/>
    </source>
</evidence>
<gene>
    <name evidence="2" type="primary">PLEST009524</name>
    <name evidence="2" type="ORF">PLESTB_000503800</name>
</gene>
<feature type="region of interest" description="Disordered" evidence="1">
    <location>
        <begin position="1381"/>
        <end position="1488"/>
    </location>
</feature>
<evidence type="ECO:0000313" key="3">
    <source>
        <dbReference type="Proteomes" id="UP001165080"/>
    </source>
</evidence>
<feature type="compositionally biased region" description="Basic and acidic residues" evidence="1">
    <location>
        <begin position="254"/>
        <end position="264"/>
    </location>
</feature>
<dbReference type="GO" id="GO:0035770">
    <property type="term" value="C:ribonucleoprotein granule"/>
    <property type="evidence" value="ECO:0007669"/>
    <property type="project" value="TreeGrafter"/>
</dbReference>
<reference evidence="2 3" key="1">
    <citation type="journal article" date="2023" name="Commun. Biol.">
        <title>Reorganization of the ancestral sex-determining regions during the evolution of trioecy in Pleodorina starrii.</title>
        <authorList>
            <person name="Takahashi K."/>
            <person name="Suzuki S."/>
            <person name="Kawai-Toyooka H."/>
            <person name="Yamamoto K."/>
            <person name="Hamaji T."/>
            <person name="Ootsuki R."/>
            <person name="Yamaguchi H."/>
            <person name="Kawachi M."/>
            <person name="Higashiyama T."/>
            <person name="Nozaki H."/>
        </authorList>
    </citation>
    <scope>NUCLEOTIDE SEQUENCE [LARGE SCALE GENOMIC DNA]</scope>
    <source>
        <strain evidence="2 3">NIES-4479</strain>
    </source>
</reference>
<dbReference type="PANTHER" id="PTHR21228">
    <property type="entry name" value="FAST LEU-RICH DOMAIN-CONTAINING"/>
    <property type="match status" value="1"/>
</dbReference>
<dbReference type="GO" id="GO:0009507">
    <property type="term" value="C:chloroplast"/>
    <property type="evidence" value="ECO:0007669"/>
    <property type="project" value="GOC"/>
</dbReference>
<accession>A0A9W6F0S7</accession>
<proteinExistence type="predicted"/>
<feature type="compositionally biased region" description="Gly residues" evidence="1">
    <location>
        <begin position="1444"/>
        <end position="1453"/>
    </location>
</feature>
<evidence type="ECO:0000313" key="2">
    <source>
        <dbReference type="EMBL" id="GLC51451.1"/>
    </source>
</evidence>
<name>A0A9W6F0S7_9CHLO</name>
<dbReference type="GO" id="GO:0000963">
    <property type="term" value="P:mitochondrial RNA processing"/>
    <property type="evidence" value="ECO:0007669"/>
    <property type="project" value="TreeGrafter"/>
</dbReference>
<dbReference type="PANTHER" id="PTHR21228:SF40">
    <property type="entry name" value="LD45607P"/>
    <property type="match status" value="1"/>
</dbReference>
<feature type="region of interest" description="Disordered" evidence="1">
    <location>
        <begin position="1243"/>
        <end position="1268"/>
    </location>
</feature>
<feature type="compositionally biased region" description="Low complexity" evidence="1">
    <location>
        <begin position="140"/>
        <end position="156"/>
    </location>
</feature>
<dbReference type="Proteomes" id="UP001165080">
    <property type="component" value="Unassembled WGS sequence"/>
</dbReference>
<feature type="compositionally biased region" description="Low complexity" evidence="1">
    <location>
        <begin position="103"/>
        <end position="127"/>
    </location>
</feature>
<feature type="compositionally biased region" description="Low complexity" evidence="1">
    <location>
        <begin position="1406"/>
        <end position="1443"/>
    </location>
</feature>
<feature type="compositionally biased region" description="Gly residues" evidence="1">
    <location>
        <begin position="883"/>
        <end position="892"/>
    </location>
</feature>